<dbReference type="GO" id="GO:0016491">
    <property type="term" value="F:oxidoreductase activity"/>
    <property type="evidence" value="ECO:0007669"/>
    <property type="project" value="UniProtKB-KW"/>
</dbReference>
<dbReference type="Proteomes" id="UP000184172">
    <property type="component" value="Unassembled WGS sequence"/>
</dbReference>
<dbReference type="OrthoDB" id="9803333at2"/>
<dbReference type="InterPro" id="IPR002347">
    <property type="entry name" value="SDR_fam"/>
</dbReference>
<dbReference type="PRINTS" id="PR00081">
    <property type="entry name" value="GDHRDH"/>
</dbReference>
<dbReference type="PROSITE" id="PS00061">
    <property type="entry name" value="ADH_SHORT"/>
    <property type="match status" value="1"/>
</dbReference>
<evidence type="ECO:0000256" key="1">
    <source>
        <dbReference type="ARBA" id="ARBA00006484"/>
    </source>
</evidence>
<dbReference type="Gene3D" id="3.40.50.720">
    <property type="entry name" value="NAD(P)-binding Rossmann-like Domain"/>
    <property type="match status" value="1"/>
</dbReference>
<evidence type="ECO:0000256" key="2">
    <source>
        <dbReference type="ARBA" id="ARBA00023002"/>
    </source>
</evidence>
<dbReference type="PANTHER" id="PTHR43477">
    <property type="entry name" value="DIHYDROANTICAPSIN 7-DEHYDROGENASE"/>
    <property type="match status" value="1"/>
</dbReference>
<protein>
    <submittedName>
        <fullName evidence="3">NAD(P)-dependent dehydrogenase, short-chain alcohol dehydrogenase family</fullName>
    </submittedName>
</protein>
<dbReference type="Pfam" id="PF13561">
    <property type="entry name" value="adh_short_C2"/>
    <property type="match status" value="1"/>
</dbReference>
<dbReference type="SUPFAM" id="SSF51735">
    <property type="entry name" value="NAD(P)-binding Rossmann-fold domains"/>
    <property type="match status" value="1"/>
</dbReference>
<evidence type="ECO:0000313" key="4">
    <source>
        <dbReference type="Proteomes" id="UP000184172"/>
    </source>
</evidence>
<dbReference type="AlphaFoldDB" id="A0A1M6MVC8"/>
<dbReference type="EMBL" id="FQYV01000029">
    <property type="protein sequence ID" value="SHJ87382.1"/>
    <property type="molecule type" value="Genomic_DNA"/>
</dbReference>
<dbReference type="InterPro" id="IPR020904">
    <property type="entry name" value="Sc_DH/Rdtase_CS"/>
</dbReference>
<gene>
    <name evidence="3" type="ORF">SAMN04487908_12939</name>
</gene>
<dbReference type="FunFam" id="3.40.50.720:FF:000084">
    <property type="entry name" value="Short-chain dehydrogenase reductase"/>
    <property type="match status" value="1"/>
</dbReference>
<keyword evidence="2" id="KW-0560">Oxidoreductase</keyword>
<dbReference type="CDD" id="cd05233">
    <property type="entry name" value="SDR_c"/>
    <property type="match status" value="1"/>
</dbReference>
<sequence>MNPFSLENKTILVTGASSGIGAKTAEVVANLGATVILTARNEERLLDVLKKLPKGEHQIIQADLTDDEAINEIVKQVPNIDGIVHSSGIVKHYPVKFISKKQIKEIYEINYEAPVVLTSSLLKSKKVNKGASIVFMSSIACNFPNKGGALYSGTKAAINSFSKTLALEHAPQKIRSNVILAAMVKTPLFDEAEKTVSKELMNKHGKQYPLGFGEPEDVANTIAFLLSLASKWITGTEIVMDGGLSAGM</sequence>
<dbReference type="STRING" id="797419.SAMN05216556_1276"/>
<comment type="similarity">
    <text evidence="1">Belongs to the short-chain dehydrogenases/reductases (SDR) family.</text>
</comment>
<reference evidence="4" key="1">
    <citation type="submission" date="2016-11" db="EMBL/GenBank/DDBJ databases">
        <authorList>
            <person name="Varghese N."/>
            <person name="Submissions S."/>
        </authorList>
    </citation>
    <scope>NUCLEOTIDE SEQUENCE [LARGE SCALE GENOMIC DNA]</scope>
    <source>
        <strain evidence="4">DSM 26349</strain>
    </source>
</reference>
<evidence type="ECO:0000313" key="3">
    <source>
        <dbReference type="EMBL" id="SHJ87382.1"/>
    </source>
</evidence>
<dbReference type="InterPro" id="IPR036291">
    <property type="entry name" value="NAD(P)-bd_dom_sf"/>
</dbReference>
<proteinExistence type="inferred from homology"/>
<dbReference type="PRINTS" id="PR00080">
    <property type="entry name" value="SDRFAMILY"/>
</dbReference>
<dbReference type="InterPro" id="IPR051122">
    <property type="entry name" value="SDR_DHRS6-like"/>
</dbReference>
<keyword evidence="4" id="KW-1185">Reference proteome</keyword>
<dbReference type="RefSeq" id="WP_083540829.1">
    <property type="nucleotide sequence ID" value="NZ_FNNS01000027.1"/>
</dbReference>
<accession>A0A1M6MVC8</accession>
<organism evidence="3 4">
    <name type="scientific">Aequorivita viscosa</name>
    <dbReference type="NCBI Taxonomy" id="797419"/>
    <lineage>
        <taxon>Bacteria</taxon>
        <taxon>Pseudomonadati</taxon>
        <taxon>Bacteroidota</taxon>
        <taxon>Flavobacteriia</taxon>
        <taxon>Flavobacteriales</taxon>
        <taxon>Flavobacteriaceae</taxon>
        <taxon>Aequorivita</taxon>
    </lineage>
</organism>
<name>A0A1M6MVC8_9FLAO</name>
<dbReference type="PANTHER" id="PTHR43477:SF1">
    <property type="entry name" value="DIHYDROANTICAPSIN 7-DEHYDROGENASE"/>
    <property type="match status" value="1"/>
</dbReference>